<dbReference type="Proteomes" id="UP001162960">
    <property type="component" value="Chromosome"/>
</dbReference>
<evidence type="ECO:0000313" key="2">
    <source>
        <dbReference type="Proteomes" id="UP001162960"/>
    </source>
</evidence>
<gene>
    <name evidence="1" type="ORF">KQP74_15655</name>
</gene>
<organism evidence="1 2">
    <name type="scientific">Bacteroides thetaiotaomicron</name>
    <dbReference type="NCBI Taxonomy" id="818"/>
    <lineage>
        <taxon>Bacteria</taxon>
        <taxon>Pseudomonadati</taxon>
        <taxon>Bacteroidota</taxon>
        <taxon>Bacteroidia</taxon>
        <taxon>Bacteroidales</taxon>
        <taxon>Bacteroidaceae</taxon>
        <taxon>Bacteroides</taxon>
    </lineage>
</organism>
<evidence type="ECO:0000313" key="1">
    <source>
        <dbReference type="EMBL" id="UYU89380.1"/>
    </source>
</evidence>
<reference evidence="1" key="1">
    <citation type="submission" date="2021-06" db="EMBL/GenBank/DDBJ databases">
        <title>Interrogation of the integrated mobile genetic elements in gut-associated Bacteroides with a consensus prediction approach.</title>
        <authorList>
            <person name="Campbell D.E."/>
            <person name="Leigh J.R."/>
            <person name="Kim T."/>
            <person name="England W."/>
            <person name="Whitaker R.J."/>
            <person name="Degnan P.H."/>
        </authorList>
    </citation>
    <scope>NUCLEOTIDE SEQUENCE</scope>
    <source>
        <strain evidence="1">VPI-3443</strain>
    </source>
</reference>
<name>A0AB38U940_BACT4</name>
<dbReference type="RefSeq" id="WP_264455073.1">
    <property type="nucleotide sequence ID" value="NZ_CP083685.1"/>
</dbReference>
<sequence>MSEKGNKYPGKKRPVVAVNPDGSVAGYFECIKDAVDKYGMDRHSITDSCRRGTICRGLRWWYEEEFREIYLRGETDKLKYTLDPNRDRLTYHFKKGHKAGNGWDKCSEAKKKRRREIARERALQMIQEGTKNFAKPKMKRPVRCITTGKEYDSLKSCAADTGIASNQIGRAARLGVATHKKRFEFIGPDERLRKNGVQHITSSAPLSTNTVDMLCQMAEKAYQSK</sequence>
<dbReference type="EMBL" id="CP083685">
    <property type="protein sequence ID" value="UYU89380.1"/>
    <property type="molecule type" value="Genomic_DNA"/>
</dbReference>
<dbReference type="AlphaFoldDB" id="A0AB38U940"/>
<accession>A0AB38U940</accession>
<proteinExistence type="predicted"/>
<protein>
    <recommendedName>
        <fullName evidence="3">HNH endonuclease</fullName>
    </recommendedName>
</protein>
<evidence type="ECO:0008006" key="3">
    <source>
        <dbReference type="Google" id="ProtNLM"/>
    </source>
</evidence>